<dbReference type="NCBIfam" id="TIGR02216">
    <property type="entry name" value="phage_TIGR02216"/>
    <property type="match status" value="1"/>
</dbReference>
<evidence type="ECO:0000313" key="1">
    <source>
        <dbReference type="EMBL" id="ARU01017.1"/>
    </source>
</evidence>
<name>A0A1Y0EBP2_9RHOB</name>
<dbReference type="Proteomes" id="UP000195273">
    <property type="component" value="Chromosome"/>
</dbReference>
<dbReference type="InterPro" id="IPR019056">
    <property type="entry name" value="Phage_TAC_6"/>
</dbReference>
<accession>A0A1Y0EBP2</accession>
<keyword evidence="2" id="KW-1185">Reference proteome</keyword>
<dbReference type="OrthoDB" id="7582980at2"/>
<dbReference type="EMBL" id="CP021431">
    <property type="protein sequence ID" value="ARU01017.1"/>
    <property type="molecule type" value="Genomic_DNA"/>
</dbReference>
<dbReference type="STRING" id="1122181.GCA_000382265_00575"/>
<gene>
    <name evidence="1" type="ORF">LOKVESSMR4R_01703</name>
</gene>
<dbReference type="Pfam" id="PF09550">
    <property type="entry name" value="Phage_TAC_6"/>
    <property type="match status" value="1"/>
</dbReference>
<reference evidence="1 2" key="1">
    <citation type="submission" date="2017-05" db="EMBL/GenBank/DDBJ databases">
        <title>Genome Sequence of Loktanella vestfoldensis Strain SMR4r Isolated from a Culture of the Diatom Skeletonema marinoi.</title>
        <authorList>
            <person name="Topel M."/>
            <person name="Pinder M.I.M."/>
            <person name="Johansson O.N."/>
            <person name="Kourtchenko O."/>
            <person name="Godhe A."/>
            <person name="Clarke A.K."/>
        </authorList>
    </citation>
    <scope>NUCLEOTIDE SEQUENCE [LARGE SCALE GENOMIC DNA]</scope>
    <source>
        <strain evidence="1 2">SMR4r</strain>
    </source>
</reference>
<organism evidence="1 2">
    <name type="scientific">Yoonia vestfoldensis</name>
    <dbReference type="NCBI Taxonomy" id="245188"/>
    <lineage>
        <taxon>Bacteria</taxon>
        <taxon>Pseudomonadati</taxon>
        <taxon>Pseudomonadota</taxon>
        <taxon>Alphaproteobacteria</taxon>
        <taxon>Rhodobacterales</taxon>
        <taxon>Paracoccaceae</taxon>
        <taxon>Yoonia</taxon>
    </lineage>
</organism>
<proteinExistence type="predicted"/>
<dbReference type="InterPro" id="IPR011739">
    <property type="entry name" value="GTA_rcc01693"/>
</dbReference>
<evidence type="ECO:0000313" key="2">
    <source>
        <dbReference type="Proteomes" id="UP000195273"/>
    </source>
</evidence>
<dbReference type="KEGG" id="lvs:LOKVESSMR4R_01703"/>
<dbReference type="AlphaFoldDB" id="A0A1Y0EBP2"/>
<protein>
    <submittedName>
        <fullName evidence="1">Phage tail assembly chaperone protein, TAC</fullName>
    </submittedName>
</protein>
<dbReference type="RefSeq" id="WP_087207467.1">
    <property type="nucleotide sequence ID" value="NZ_CP021431.1"/>
</dbReference>
<sequence length="69" mass="7358">MTPLDWPGLMRAGLCNLRLSPAAFWALTPAELHLMLGAQAGPAPMTRAGLDALARAFPDDPKGDENDRS</sequence>